<keyword evidence="2" id="KW-0678">Repressor</keyword>
<evidence type="ECO:0000256" key="4">
    <source>
        <dbReference type="ARBA" id="ARBA00022980"/>
    </source>
</evidence>
<comment type="caution">
    <text evidence="7">The sequence shown here is derived from an EMBL/GenBank/DDBJ whole genome shotgun (WGS) entry which is preliminary data.</text>
</comment>
<dbReference type="SUPFAM" id="SSF56808">
    <property type="entry name" value="Ribosomal protein L1"/>
    <property type="match status" value="1"/>
</dbReference>
<dbReference type="CDD" id="cd00403">
    <property type="entry name" value="Ribosomal_L1"/>
    <property type="match status" value="1"/>
</dbReference>
<dbReference type="PROSITE" id="PS01199">
    <property type="entry name" value="RIBOSOMAL_L1"/>
    <property type="match status" value="1"/>
</dbReference>
<dbReference type="PIRSF" id="PIRSF002155">
    <property type="entry name" value="Ribosomal_L1"/>
    <property type="match status" value="1"/>
</dbReference>
<protein>
    <recommendedName>
        <fullName evidence="6">Ribosomal protein</fullName>
    </recommendedName>
</protein>
<sequence>MKRSKKYRKILEELKKQEKPKDLKEAVSLVKKAHTAKFTGAIELHISTKSKEKEYTVRGTVAFPHQFGKEKKVVVICEEKDKEKALKNGADYAGLNDIIQKIQEEKIEMDVVLATPNVMSKVAILGKVLGPKGLMPNPKSNTIITSFDIIKGFKAGKTTFKSDKNGNIHLAIGKIDQDDDKIVENIKTAINSIREACSRSNAQIRKLYIAPTMGPSIEITNLI</sequence>
<proteinExistence type="inferred from homology"/>
<evidence type="ECO:0000313" key="7">
    <source>
        <dbReference type="EMBL" id="HHR91975.1"/>
    </source>
</evidence>
<evidence type="ECO:0000256" key="1">
    <source>
        <dbReference type="ARBA" id="ARBA00010531"/>
    </source>
</evidence>
<organism evidence="7">
    <name type="scientific">candidate division CPR3 bacterium</name>
    <dbReference type="NCBI Taxonomy" id="2268181"/>
    <lineage>
        <taxon>Bacteria</taxon>
        <taxon>Bacteria division CPR3</taxon>
    </lineage>
</organism>
<comment type="similarity">
    <text evidence="1 6">Belongs to the universal ribosomal protein uL1 family.</text>
</comment>
<dbReference type="EMBL" id="DRVY01000015">
    <property type="protein sequence ID" value="HHR91975.1"/>
    <property type="molecule type" value="Genomic_DNA"/>
</dbReference>
<reference evidence="7" key="1">
    <citation type="journal article" date="2020" name="mSystems">
        <title>Genome- and Community-Level Interaction Insights into Carbon Utilization and Element Cycling Functions of Hydrothermarchaeota in Hydrothermal Sediment.</title>
        <authorList>
            <person name="Zhou Z."/>
            <person name="Liu Y."/>
            <person name="Xu W."/>
            <person name="Pan J."/>
            <person name="Luo Z.H."/>
            <person name="Li M."/>
        </authorList>
    </citation>
    <scope>NUCLEOTIDE SEQUENCE [LARGE SCALE GENOMIC DNA]</scope>
    <source>
        <strain evidence="7">SpSt-1042</strain>
    </source>
</reference>
<dbReference type="InterPro" id="IPR023673">
    <property type="entry name" value="Ribosomal_uL1_CS"/>
</dbReference>
<gene>
    <name evidence="7" type="ORF">ENL96_00470</name>
</gene>
<dbReference type="InterPro" id="IPR002143">
    <property type="entry name" value="Ribosomal_uL1"/>
</dbReference>
<keyword evidence="3" id="KW-0810">Translation regulation</keyword>
<dbReference type="GO" id="GO:0015934">
    <property type="term" value="C:large ribosomal subunit"/>
    <property type="evidence" value="ECO:0007669"/>
    <property type="project" value="InterPro"/>
</dbReference>
<dbReference type="Gene3D" id="3.30.190.20">
    <property type="match status" value="1"/>
</dbReference>
<keyword evidence="5 6" id="KW-0687">Ribonucleoprotein</keyword>
<evidence type="ECO:0000256" key="6">
    <source>
        <dbReference type="RuleBase" id="RU000659"/>
    </source>
</evidence>
<dbReference type="FunFam" id="3.40.50.790:FF:000001">
    <property type="entry name" value="50S ribosomal protein L1"/>
    <property type="match status" value="1"/>
</dbReference>
<accession>A0A7C5YRQ6</accession>
<dbReference type="InterPro" id="IPR016095">
    <property type="entry name" value="Ribosomal_uL1_3-a/b-sand"/>
</dbReference>
<dbReference type="GO" id="GO:0003735">
    <property type="term" value="F:structural constituent of ribosome"/>
    <property type="evidence" value="ECO:0007669"/>
    <property type="project" value="InterPro"/>
</dbReference>
<dbReference type="PANTHER" id="PTHR36427:SF3">
    <property type="entry name" value="LARGE RIBOSOMAL SUBUNIT PROTEIN UL1M"/>
    <property type="match status" value="1"/>
</dbReference>
<evidence type="ECO:0000256" key="3">
    <source>
        <dbReference type="ARBA" id="ARBA00022845"/>
    </source>
</evidence>
<dbReference type="GO" id="GO:0006417">
    <property type="term" value="P:regulation of translation"/>
    <property type="evidence" value="ECO:0007669"/>
    <property type="project" value="UniProtKB-KW"/>
</dbReference>
<evidence type="ECO:0000256" key="5">
    <source>
        <dbReference type="ARBA" id="ARBA00023274"/>
    </source>
</evidence>
<dbReference type="PANTHER" id="PTHR36427">
    <property type="entry name" value="54S RIBOSOMAL PROTEIN L1, MITOCHONDRIAL"/>
    <property type="match status" value="1"/>
</dbReference>
<dbReference type="GO" id="GO:0006412">
    <property type="term" value="P:translation"/>
    <property type="evidence" value="ECO:0007669"/>
    <property type="project" value="InterPro"/>
</dbReference>
<dbReference type="InterPro" id="IPR023674">
    <property type="entry name" value="Ribosomal_uL1-like"/>
</dbReference>
<keyword evidence="4 6" id="KW-0689">Ribosomal protein</keyword>
<dbReference type="AlphaFoldDB" id="A0A7C5YRQ6"/>
<evidence type="ECO:0000256" key="2">
    <source>
        <dbReference type="ARBA" id="ARBA00022491"/>
    </source>
</evidence>
<name>A0A7C5YRQ6_UNCC3</name>
<dbReference type="Gene3D" id="3.40.50.790">
    <property type="match status" value="1"/>
</dbReference>
<dbReference type="InterPro" id="IPR028364">
    <property type="entry name" value="Ribosomal_uL1/biogenesis"/>
</dbReference>
<dbReference type="GO" id="GO:0003723">
    <property type="term" value="F:RNA binding"/>
    <property type="evidence" value="ECO:0007669"/>
    <property type="project" value="InterPro"/>
</dbReference>
<dbReference type="Pfam" id="PF00687">
    <property type="entry name" value="Ribosomal_L1"/>
    <property type="match status" value="1"/>
</dbReference>